<dbReference type="Pfam" id="PF20360">
    <property type="entry name" value="DUF6655"/>
    <property type="match status" value="1"/>
</dbReference>
<name>A0A5C6EFE4_9BACT</name>
<sequence length="266" mass="28521">MTVTHNRIVPGDTRTNRRRFRQSLTVCVAFTLLTIWVTGCANTKTSSTARTGTEQLLISSAIDRSMSNVHFDDFAGYKVFIEEKYLDSVDKGYLVASLRHKVLQSGGQLVAAADAADVVVEARSGGVGTDLQESYLGIPSLGIPGMPIELPEIKFASRNTQMGTAKLGLVCYDAKTGKAMGLGGESTALTHNNDTYLLGMGPFRSGSVLDQREKAVGFNGVGGSFMSSPTHIARSRPVDMVDRPIDNTFEGIPQIADLPDGLSTTR</sequence>
<keyword evidence="3" id="KW-1185">Reference proteome</keyword>
<dbReference type="OrthoDB" id="276267at2"/>
<keyword evidence="1" id="KW-1133">Transmembrane helix</keyword>
<dbReference type="EMBL" id="SJPW01000007">
    <property type="protein sequence ID" value="TWU47235.1"/>
    <property type="molecule type" value="Genomic_DNA"/>
</dbReference>
<feature type="transmembrane region" description="Helical" evidence="1">
    <location>
        <begin position="20"/>
        <end position="39"/>
    </location>
</feature>
<accession>A0A5C6EFE4</accession>
<evidence type="ECO:0000256" key="1">
    <source>
        <dbReference type="SAM" id="Phobius"/>
    </source>
</evidence>
<organism evidence="2 3">
    <name type="scientific">Rubripirellula tenax</name>
    <dbReference type="NCBI Taxonomy" id="2528015"/>
    <lineage>
        <taxon>Bacteria</taxon>
        <taxon>Pseudomonadati</taxon>
        <taxon>Planctomycetota</taxon>
        <taxon>Planctomycetia</taxon>
        <taxon>Pirellulales</taxon>
        <taxon>Pirellulaceae</taxon>
        <taxon>Rubripirellula</taxon>
    </lineage>
</organism>
<keyword evidence="1" id="KW-0812">Transmembrane</keyword>
<dbReference type="RefSeq" id="WP_146460896.1">
    <property type="nucleotide sequence ID" value="NZ_SJPW01000007.1"/>
</dbReference>
<dbReference type="Proteomes" id="UP000318288">
    <property type="component" value="Unassembled WGS sequence"/>
</dbReference>
<evidence type="ECO:0000313" key="2">
    <source>
        <dbReference type="EMBL" id="TWU47235.1"/>
    </source>
</evidence>
<comment type="caution">
    <text evidence="2">The sequence shown here is derived from an EMBL/GenBank/DDBJ whole genome shotgun (WGS) entry which is preliminary data.</text>
</comment>
<keyword evidence="1" id="KW-0472">Membrane</keyword>
<gene>
    <name evidence="2" type="ORF">Poly51_50340</name>
</gene>
<proteinExistence type="predicted"/>
<evidence type="ECO:0000313" key="3">
    <source>
        <dbReference type="Proteomes" id="UP000318288"/>
    </source>
</evidence>
<dbReference type="InterPro" id="IPR046596">
    <property type="entry name" value="DUF6655"/>
</dbReference>
<protein>
    <submittedName>
        <fullName evidence="2">Uncharacterized protein</fullName>
    </submittedName>
</protein>
<reference evidence="2 3" key="1">
    <citation type="submission" date="2019-02" db="EMBL/GenBank/DDBJ databases">
        <title>Deep-cultivation of Planctomycetes and their phenomic and genomic characterization uncovers novel biology.</title>
        <authorList>
            <person name="Wiegand S."/>
            <person name="Jogler M."/>
            <person name="Boedeker C."/>
            <person name="Pinto D."/>
            <person name="Vollmers J."/>
            <person name="Rivas-Marin E."/>
            <person name="Kohn T."/>
            <person name="Peeters S.H."/>
            <person name="Heuer A."/>
            <person name="Rast P."/>
            <person name="Oberbeckmann S."/>
            <person name="Bunk B."/>
            <person name="Jeske O."/>
            <person name="Meyerdierks A."/>
            <person name="Storesund J.E."/>
            <person name="Kallscheuer N."/>
            <person name="Luecker S."/>
            <person name="Lage O.M."/>
            <person name="Pohl T."/>
            <person name="Merkel B.J."/>
            <person name="Hornburger P."/>
            <person name="Mueller R.-W."/>
            <person name="Bruemmer F."/>
            <person name="Labrenz M."/>
            <person name="Spormann A.M."/>
            <person name="Op Den Camp H."/>
            <person name="Overmann J."/>
            <person name="Amann R."/>
            <person name="Jetten M.S.M."/>
            <person name="Mascher T."/>
            <person name="Medema M.H."/>
            <person name="Devos D.P."/>
            <person name="Kaster A.-K."/>
            <person name="Ovreas L."/>
            <person name="Rohde M."/>
            <person name="Galperin M.Y."/>
            <person name="Jogler C."/>
        </authorList>
    </citation>
    <scope>NUCLEOTIDE SEQUENCE [LARGE SCALE GENOMIC DNA]</scope>
    <source>
        <strain evidence="2 3">Poly51</strain>
    </source>
</reference>
<dbReference type="AlphaFoldDB" id="A0A5C6EFE4"/>